<dbReference type="SUPFAM" id="SSF52540">
    <property type="entry name" value="P-loop containing nucleoside triphosphate hydrolases"/>
    <property type="match status" value="1"/>
</dbReference>
<organism evidence="4 5">
    <name type="scientific">Aetokthonos hydrillicola Thurmond2011</name>
    <dbReference type="NCBI Taxonomy" id="2712845"/>
    <lineage>
        <taxon>Bacteria</taxon>
        <taxon>Bacillati</taxon>
        <taxon>Cyanobacteriota</taxon>
        <taxon>Cyanophyceae</taxon>
        <taxon>Nostocales</taxon>
        <taxon>Hapalosiphonaceae</taxon>
        <taxon>Aetokthonos</taxon>
    </lineage>
</organism>
<dbReference type="PANTHER" id="PTHR30483:SF6">
    <property type="entry name" value="PERIPLASMIC BINDING PROTEIN OF ABC TRANSPORTER FOR NATURAL AMINO ACIDS"/>
    <property type="match status" value="1"/>
</dbReference>
<keyword evidence="5" id="KW-1185">Reference proteome</keyword>
<reference evidence="5" key="1">
    <citation type="journal article" date="2021" name="Science">
        <title>Hunting the eagle killer: A cyanobacterial neurotoxin causes vacuolar myelinopathy.</title>
        <authorList>
            <person name="Breinlinger S."/>
            <person name="Phillips T.J."/>
            <person name="Haram B.N."/>
            <person name="Mares J."/>
            <person name="Martinez Yerena J.A."/>
            <person name="Hrouzek P."/>
            <person name="Sobotka R."/>
            <person name="Henderson W.M."/>
            <person name="Schmieder P."/>
            <person name="Williams S.M."/>
            <person name="Lauderdale J.D."/>
            <person name="Wilde H.D."/>
            <person name="Gerrin W."/>
            <person name="Kust A."/>
            <person name="Washington J.W."/>
            <person name="Wagner C."/>
            <person name="Geier B."/>
            <person name="Liebeke M."/>
            <person name="Enke H."/>
            <person name="Niedermeyer T.H.J."/>
            <person name="Wilde S.B."/>
        </authorList>
    </citation>
    <scope>NUCLEOTIDE SEQUENCE [LARGE SCALE GENOMIC DNA]</scope>
    <source>
        <strain evidence="5">Thurmond2011</strain>
    </source>
</reference>
<dbReference type="PANTHER" id="PTHR30483">
    <property type="entry name" value="LEUCINE-SPECIFIC-BINDING PROTEIN"/>
    <property type="match status" value="1"/>
</dbReference>
<dbReference type="Proteomes" id="UP000667802">
    <property type="component" value="Unassembled WGS sequence"/>
</dbReference>
<dbReference type="SUPFAM" id="SSF48452">
    <property type="entry name" value="TPR-like"/>
    <property type="match status" value="1"/>
</dbReference>
<dbReference type="InterPro" id="IPR051010">
    <property type="entry name" value="BCAA_transport"/>
</dbReference>
<proteinExistence type="inferred from homology"/>
<dbReference type="RefSeq" id="WP_208339174.1">
    <property type="nucleotide sequence ID" value="NZ_CAWQFN010000498.1"/>
</dbReference>
<dbReference type="InterPro" id="IPR028081">
    <property type="entry name" value="Leu-bd"/>
</dbReference>
<dbReference type="Pfam" id="PF13458">
    <property type="entry name" value="Peripla_BP_6"/>
    <property type="match status" value="1"/>
</dbReference>
<dbReference type="InterPro" id="IPR028082">
    <property type="entry name" value="Peripla_BP_I"/>
</dbReference>
<evidence type="ECO:0000256" key="2">
    <source>
        <dbReference type="ARBA" id="ARBA00022729"/>
    </source>
</evidence>
<evidence type="ECO:0000313" key="5">
    <source>
        <dbReference type="Proteomes" id="UP000667802"/>
    </source>
</evidence>
<evidence type="ECO:0000313" key="4">
    <source>
        <dbReference type="EMBL" id="MDR9897442.1"/>
    </source>
</evidence>
<comment type="caution">
    <text evidence="4">The sequence shown here is derived from an EMBL/GenBank/DDBJ whole genome shotgun (WGS) entry which is preliminary data.</text>
</comment>
<dbReference type="Gene3D" id="3.40.50.300">
    <property type="entry name" value="P-loop containing nucleotide triphosphate hydrolases"/>
    <property type="match status" value="1"/>
</dbReference>
<evidence type="ECO:0000256" key="1">
    <source>
        <dbReference type="ARBA" id="ARBA00010062"/>
    </source>
</evidence>
<dbReference type="AlphaFoldDB" id="A0AAP5I9H7"/>
<dbReference type="Gene3D" id="3.40.50.2300">
    <property type="match status" value="2"/>
</dbReference>
<name>A0AAP5I9H7_9CYAN</name>
<protein>
    <submittedName>
        <fullName evidence="4">AAA-like domain-containing protein</fullName>
    </submittedName>
</protein>
<keyword evidence="2" id="KW-0732">Signal</keyword>
<dbReference type="CDD" id="cd06268">
    <property type="entry name" value="PBP1_ABC_transporter_LIVBP-like"/>
    <property type="match status" value="1"/>
</dbReference>
<feature type="domain" description="Leucine-binding protein" evidence="3">
    <location>
        <begin position="574"/>
        <end position="908"/>
    </location>
</feature>
<dbReference type="InterPro" id="IPR027417">
    <property type="entry name" value="P-loop_NTPase"/>
</dbReference>
<dbReference type="SUPFAM" id="SSF53822">
    <property type="entry name" value="Periplasmic binding protein-like I"/>
    <property type="match status" value="1"/>
</dbReference>
<dbReference type="Pfam" id="PF14516">
    <property type="entry name" value="AAA_35"/>
    <property type="match status" value="1"/>
</dbReference>
<gene>
    <name evidence="4" type="ORF">G7B40_023150</name>
</gene>
<sequence length="936" mass="106436">METGREYYEVEGTLKLDAPSYVERQADKNLYEKLKAGKFCYVFNSRKMGKSSLQVRVSQKLKNEGFACVVIDLSGIGTQAVTEDQWYYTFITALTRKFQLETDRLEIWWEEHKRLTYLARLSKFFEEKLLLEVSASIVIFIDEIDTVLSLAFPIDDFFSFIRYCYNERANNQSYNRVTFALLGVATPSQLIQDTQRTPFNIGNPIQLNPFSFEEARPLAQGLQSKVSNSKITEEVLQEVLKWTGGQPFLTQKICKIISDHEDIIPSDKKALCEWIEELVKSRIIENWESQDEPQHLRTIRQRIIKSKQPIVKLLKFYLKILQNQELPDNNSLEQSELILSGLVLENNGKLRVYNPIYESVFDSKWVAKMLADKKPYEEELLGWLSSERQDKSYLLQGEKLQKAIEWRNGKILTIEDYQFITSSQELEINYLKANQEGQIANLEKKILKSQRVQKWLAGIATTMVIVTGATVFQLKEKFQSIYTPYISEPMLFSEGERSFFLGNGNYFLKQGVEAFKNEDYPKAVQLLEKAKNLDKNDPEVEIYYNNAIAHQKGNYLTLAVAVPINDINARKEIAREILRGVALAQSNFNQNNGLNGRLLNIIIADDHGDLQVAETIAQEFVKDNSVLGVIGHSASSVSAAALTKYDRVSLAMISPTSTSTKLSWNESHTKAFHRTVTSDVKTSKKLADYAKNNQLKRVVIFYKKGDSYSESVKKEFEKLFKKDGGNVILTTNLANPEINPSYEAFRIFQNQADGVVFLPNLELFSTVIQLAEEIKKIRANLRQNVSILGGDVLFGNDIIKLGKGTIEGLVIAIPFSTGDANSNNFVDTTCVRWGGGVSWRTFSSYDATQAFIEAIKAIPESQNPSREAVLDKLKSLKFDPRETSGYSLQFQNGEPVNQQAVLVQVVKNSKDAKDNNEREYLCKSPEESGFHLKLLK</sequence>
<dbReference type="EMBL" id="JAALHA020000012">
    <property type="protein sequence ID" value="MDR9897442.1"/>
    <property type="molecule type" value="Genomic_DNA"/>
</dbReference>
<accession>A0AAP5I9H7</accession>
<comment type="similarity">
    <text evidence="1">Belongs to the leucine-binding protein family.</text>
</comment>
<dbReference type="InterPro" id="IPR011990">
    <property type="entry name" value="TPR-like_helical_dom_sf"/>
</dbReference>
<evidence type="ECO:0000259" key="3">
    <source>
        <dbReference type="Pfam" id="PF13458"/>
    </source>
</evidence>